<protein>
    <submittedName>
        <fullName evidence="1">Uncharacterized protein</fullName>
    </submittedName>
</protein>
<dbReference type="Proteomes" id="UP000019376">
    <property type="component" value="Unassembled WGS sequence"/>
</dbReference>
<evidence type="ECO:0000313" key="1">
    <source>
        <dbReference type="EMBL" id="EPS33117.1"/>
    </source>
</evidence>
<name>S8BDM2_PENO1</name>
<organism evidence="1 2">
    <name type="scientific">Penicillium oxalicum (strain 114-2 / CGMCC 5302)</name>
    <name type="common">Penicillium decumbens</name>
    <dbReference type="NCBI Taxonomy" id="933388"/>
    <lineage>
        <taxon>Eukaryota</taxon>
        <taxon>Fungi</taxon>
        <taxon>Dikarya</taxon>
        <taxon>Ascomycota</taxon>
        <taxon>Pezizomycotina</taxon>
        <taxon>Eurotiomycetes</taxon>
        <taxon>Eurotiomycetidae</taxon>
        <taxon>Eurotiales</taxon>
        <taxon>Aspergillaceae</taxon>
        <taxon>Penicillium</taxon>
    </lineage>
</organism>
<proteinExistence type="predicted"/>
<dbReference type="EMBL" id="KB644415">
    <property type="protein sequence ID" value="EPS33117.1"/>
    <property type="molecule type" value="Genomic_DNA"/>
</dbReference>
<sequence>MGDTVFCMAFWEATALIGWDDTLFRFGRLFFFLSLSHTHPFFLCLRYMSLSIVGAFVVRCAQLDILSSISRLFFVFVFDPHPSLSFMILRVPTIDQMVWG</sequence>
<accession>S8BDM2</accession>
<dbReference type="AlphaFoldDB" id="S8BDM2"/>
<evidence type="ECO:0000313" key="2">
    <source>
        <dbReference type="Proteomes" id="UP000019376"/>
    </source>
</evidence>
<keyword evidence="2" id="KW-1185">Reference proteome</keyword>
<gene>
    <name evidence="1" type="ORF">PDE_08079</name>
</gene>
<dbReference type="HOGENOM" id="CLU_2307027_0_0_1"/>
<reference evidence="1 2" key="1">
    <citation type="journal article" date="2013" name="PLoS ONE">
        <title>Genomic and secretomic analyses reveal unique features of the lignocellulolytic enzyme system of Penicillium decumbens.</title>
        <authorList>
            <person name="Liu G."/>
            <person name="Zhang L."/>
            <person name="Wei X."/>
            <person name="Zou G."/>
            <person name="Qin Y."/>
            <person name="Ma L."/>
            <person name="Li J."/>
            <person name="Zheng H."/>
            <person name="Wang S."/>
            <person name="Wang C."/>
            <person name="Xun L."/>
            <person name="Zhao G.-P."/>
            <person name="Zhou Z."/>
            <person name="Qu Y."/>
        </authorList>
    </citation>
    <scope>NUCLEOTIDE SEQUENCE [LARGE SCALE GENOMIC DNA]</scope>
    <source>
        <strain evidence="2">114-2 / CGMCC 5302</strain>
    </source>
</reference>